<dbReference type="Proteomes" id="UP000011740">
    <property type="component" value="Unassembled WGS sequence"/>
</dbReference>
<reference evidence="1 2" key="1">
    <citation type="journal article" date="2013" name="Genome Announc.">
        <title>Whole-Genome Shotgun Assembly and Analysis of the Genome of Streptomyces mobaraensis DSM 40847, a Strain for Industrial Production of Microbial Transglutaminase.</title>
        <authorList>
            <person name="Yang H."/>
            <person name="He T."/>
            <person name="Wu W."/>
            <person name="Zhu W."/>
            <person name="Lu B."/>
            <person name="Sun W."/>
        </authorList>
    </citation>
    <scope>NUCLEOTIDE SEQUENCE [LARGE SCALE GENOMIC DNA]</scope>
    <source>
        <strain evidence="1 2">DSM 40847</strain>
    </source>
</reference>
<proteinExistence type="predicted"/>
<evidence type="ECO:0000313" key="1">
    <source>
        <dbReference type="EMBL" id="EMF00466.1"/>
    </source>
</evidence>
<accession>M3C938</accession>
<dbReference type="EMBL" id="AORZ01000026">
    <property type="protein sequence ID" value="EMF00466.1"/>
    <property type="molecule type" value="Genomic_DNA"/>
</dbReference>
<dbReference type="AlphaFoldDB" id="M3C938"/>
<dbReference type="eggNOG" id="ENOG5030P22">
    <property type="taxonomic scope" value="Bacteria"/>
</dbReference>
<dbReference type="PATRIC" id="fig|1223523.3.peg.2260"/>
<comment type="caution">
    <text evidence="1">The sequence shown here is derived from an EMBL/GenBank/DDBJ whole genome shotgun (WGS) entry which is preliminary data.</text>
</comment>
<protein>
    <submittedName>
        <fullName evidence="1">Uncharacterized protein</fullName>
    </submittedName>
</protein>
<organism evidence="1 2">
    <name type="scientific">Streptomyces mobaraensis (strain ATCC 29032 / DSM 40847 / JCM 4168 / NBRC 13819 / NCIMB 11159 / IPCR 16-22)</name>
    <dbReference type="NCBI Taxonomy" id="1223523"/>
    <lineage>
        <taxon>Bacteria</taxon>
        <taxon>Bacillati</taxon>
        <taxon>Actinomycetota</taxon>
        <taxon>Actinomycetes</taxon>
        <taxon>Kitasatosporales</taxon>
        <taxon>Streptomycetaceae</taxon>
        <taxon>Streptomyces</taxon>
    </lineage>
</organism>
<sequence length="135" mass="14881">MSYVSFLVTFENRGTEYFTIDLYSGLRHFDVRVGRDGHGAFIDEYGSDVIRGFNLYPQRRVTATLYVAATAAKLKQLDIQVSPDIDGDPAFGYVWVGGLGVHEGSTRLGRRASTAQPSVANEVEQFLKQSAPDDA</sequence>
<name>M3C938_STRM1</name>
<gene>
    <name evidence="1" type="ORF">H340_11055</name>
</gene>
<evidence type="ECO:0000313" key="2">
    <source>
        <dbReference type="Proteomes" id="UP000011740"/>
    </source>
</evidence>